<evidence type="ECO:0000313" key="2">
    <source>
        <dbReference type="Proteomes" id="UP000478052"/>
    </source>
</evidence>
<protein>
    <submittedName>
        <fullName evidence="1">Reverse transcriptase domain-containing protein</fullName>
    </submittedName>
</protein>
<evidence type="ECO:0000313" key="1">
    <source>
        <dbReference type="EMBL" id="KAF0769160.1"/>
    </source>
</evidence>
<keyword evidence="1" id="KW-0695">RNA-directed DNA polymerase</keyword>
<gene>
    <name evidence="1" type="ORF">FWK35_00015069</name>
</gene>
<dbReference type="AlphaFoldDB" id="A0A6G0ZE20"/>
<keyword evidence="1" id="KW-0808">Transferase</keyword>
<dbReference type="GO" id="GO:0003964">
    <property type="term" value="F:RNA-directed DNA polymerase activity"/>
    <property type="evidence" value="ECO:0007669"/>
    <property type="project" value="UniProtKB-KW"/>
</dbReference>
<organism evidence="1 2">
    <name type="scientific">Aphis craccivora</name>
    <name type="common">Cowpea aphid</name>
    <dbReference type="NCBI Taxonomy" id="307492"/>
    <lineage>
        <taxon>Eukaryota</taxon>
        <taxon>Metazoa</taxon>
        <taxon>Ecdysozoa</taxon>
        <taxon>Arthropoda</taxon>
        <taxon>Hexapoda</taxon>
        <taxon>Insecta</taxon>
        <taxon>Pterygota</taxon>
        <taxon>Neoptera</taxon>
        <taxon>Paraneoptera</taxon>
        <taxon>Hemiptera</taxon>
        <taxon>Sternorrhyncha</taxon>
        <taxon>Aphidomorpha</taxon>
        <taxon>Aphidoidea</taxon>
        <taxon>Aphididae</taxon>
        <taxon>Aphidini</taxon>
        <taxon>Aphis</taxon>
        <taxon>Aphis</taxon>
    </lineage>
</organism>
<keyword evidence="2" id="KW-1185">Reference proteome</keyword>
<dbReference type="OrthoDB" id="6620931at2759"/>
<proteinExistence type="predicted"/>
<keyword evidence="1" id="KW-0548">Nucleotidyltransferase</keyword>
<dbReference type="Proteomes" id="UP000478052">
    <property type="component" value="Unassembled WGS sequence"/>
</dbReference>
<sequence>MTTANLFHSVEMDERKTNIVLSNINVYVDDTAVIVSDSNWESVWQKCEADMSMRQLTYFYIIGKKKLNKNLIRITYFAMAQSIIQYGLIAWGGCNSSLKNKQYIGLRSLNTIPKELLVVNIHALKFNGVTKIEFVLLLNKKKICIHEHDHYTVGEIKQ</sequence>
<comment type="caution">
    <text evidence="1">The sequence shown here is derived from an EMBL/GenBank/DDBJ whole genome shotgun (WGS) entry which is preliminary data.</text>
</comment>
<dbReference type="EMBL" id="VUJU01000638">
    <property type="protein sequence ID" value="KAF0769160.1"/>
    <property type="molecule type" value="Genomic_DNA"/>
</dbReference>
<name>A0A6G0ZE20_APHCR</name>
<accession>A0A6G0ZE20</accession>
<reference evidence="1 2" key="1">
    <citation type="submission" date="2019-08" db="EMBL/GenBank/DDBJ databases">
        <title>Whole genome of Aphis craccivora.</title>
        <authorList>
            <person name="Voronova N.V."/>
            <person name="Shulinski R.S."/>
            <person name="Bandarenka Y.V."/>
            <person name="Zhorov D.G."/>
            <person name="Warner D."/>
        </authorList>
    </citation>
    <scope>NUCLEOTIDE SEQUENCE [LARGE SCALE GENOMIC DNA]</scope>
    <source>
        <strain evidence="1">180601</strain>
        <tissue evidence="1">Whole Body</tissue>
    </source>
</reference>